<reference evidence="1" key="2">
    <citation type="journal article" date="2015" name="Data Brief">
        <title>Shoot transcriptome of the giant reed, Arundo donax.</title>
        <authorList>
            <person name="Barrero R.A."/>
            <person name="Guerrero F.D."/>
            <person name="Moolhuijzen P."/>
            <person name="Goolsby J.A."/>
            <person name="Tidwell J."/>
            <person name="Bellgard S.E."/>
            <person name="Bellgard M.I."/>
        </authorList>
    </citation>
    <scope>NUCLEOTIDE SEQUENCE</scope>
    <source>
        <tissue evidence="1">Shoot tissue taken approximately 20 cm above the soil surface</tissue>
    </source>
</reference>
<accession>A0A0A9E7B0</accession>
<protein>
    <submittedName>
        <fullName evidence="1">Uncharacterized protein</fullName>
    </submittedName>
</protein>
<reference evidence="1" key="1">
    <citation type="submission" date="2014-09" db="EMBL/GenBank/DDBJ databases">
        <authorList>
            <person name="Magalhaes I.L.F."/>
            <person name="Oliveira U."/>
            <person name="Santos F.R."/>
            <person name="Vidigal T.H.D.A."/>
            <person name="Brescovit A.D."/>
            <person name="Santos A.J."/>
        </authorList>
    </citation>
    <scope>NUCLEOTIDE SEQUENCE</scope>
    <source>
        <tissue evidence="1">Shoot tissue taken approximately 20 cm above the soil surface</tissue>
    </source>
</reference>
<proteinExistence type="predicted"/>
<organism evidence="1">
    <name type="scientific">Arundo donax</name>
    <name type="common">Giant reed</name>
    <name type="synonym">Donax arundinaceus</name>
    <dbReference type="NCBI Taxonomy" id="35708"/>
    <lineage>
        <taxon>Eukaryota</taxon>
        <taxon>Viridiplantae</taxon>
        <taxon>Streptophyta</taxon>
        <taxon>Embryophyta</taxon>
        <taxon>Tracheophyta</taxon>
        <taxon>Spermatophyta</taxon>
        <taxon>Magnoliopsida</taxon>
        <taxon>Liliopsida</taxon>
        <taxon>Poales</taxon>
        <taxon>Poaceae</taxon>
        <taxon>PACMAD clade</taxon>
        <taxon>Arundinoideae</taxon>
        <taxon>Arundineae</taxon>
        <taxon>Arundo</taxon>
    </lineage>
</organism>
<dbReference type="AlphaFoldDB" id="A0A0A9E7B0"/>
<dbReference type="EMBL" id="GBRH01201281">
    <property type="protein sequence ID" value="JAD96614.1"/>
    <property type="molecule type" value="Transcribed_RNA"/>
</dbReference>
<name>A0A0A9E7B0_ARUDO</name>
<evidence type="ECO:0000313" key="1">
    <source>
        <dbReference type="EMBL" id="JAD96614.1"/>
    </source>
</evidence>
<sequence>MESQMLTPPCNNFKWKTENSSESRIKVLPAKSGATFVYFIRLKVNELFAQSIKNKKKDGNIYF</sequence>